<sequence length="255" mass="28458">MPVLCMPALLQGQCEMRFGDDDSDEDLEALRLAALLSRKKRPNPSTFESHAQGIPVVTIAKNLSIVQIISTGNIHITKDMDIQIFLTSQLRPNLIVINTVPSEDLSNDSVATKEPDKHKQLSSTLNKTGGVLLMEDPHLLSCQILKEKFLRGSVNWNLTQRVNQMRTSSVQWIMTQIYKASQITRTIVKVQALILFEQLDIKKSCNRTRSSSNEWSPSSSSTTEDQKVNMNARSENSSDSSSSKFRHAVGSKKSV</sequence>
<accession>A0ABM1BJV3</accession>
<feature type="compositionally biased region" description="Low complexity" evidence="1">
    <location>
        <begin position="210"/>
        <end position="221"/>
    </location>
</feature>
<dbReference type="GeneID" id="106467615"/>
<evidence type="ECO:0000313" key="5">
    <source>
        <dbReference type="RefSeq" id="XP_022251524.1"/>
    </source>
</evidence>
<proteinExistence type="predicted"/>
<keyword evidence="2" id="KW-1185">Reference proteome</keyword>
<evidence type="ECO:0000313" key="3">
    <source>
        <dbReference type="RefSeq" id="XP_013783430.1"/>
    </source>
</evidence>
<evidence type="ECO:0000313" key="2">
    <source>
        <dbReference type="Proteomes" id="UP000694941"/>
    </source>
</evidence>
<feature type="compositionally biased region" description="Low complexity" evidence="1">
    <location>
        <begin position="234"/>
        <end position="243"/>
    </location>
</feature>
<dbReference type="Proteomes" id="UP000694941">
    <property type="component" value="Unplaced"/>
</dbReference>
<dbReference type="RefSeq" id="XP_013783430.1">
    <property type="nucleotide sequence ID" value="XM_013927976.2"/>
</dbReference>
<protein>
    <submittedName>
        <fullName evidence="3 4">Uncharacterized protein LOC106467615 isoform X1</fullName>
    </submittedName>
</protein>
<gene>
    <name evidence="3 4 5" type="primary">LOC106467615</name>
</gene>
<evidence type="ECO:0000256" key="1">
    <source>
        <dbReference type="SAM" id="MobiDB-lite"/>
    </source>
</evidence>
<reference evidence="3 4" key="1">
    <citation type="submission" date="2025-05" db="UniProtKB">
        <authorList>
            <consortium name="RefSeq"/>
        </authorList>
    </citation>
    <scope>IDENTIFICATION</scope>
    <source>
        <tissue evidence="3 4">Muscle</tissue>
    </source>
</reference>
<evidence type="ECO:0000313" key="4">
    <source>
        <dbReference type="RefSeq" id="XP_022251523.1"/>
    </source>
</evidence>
<organism evidence="2 3">
    <name type="scientific">Limulus polyphemus</name>
    <name type="common">Atlantic horseshoe crab</name>
    <dbReference type="NCBI Taxonomy" id="6850"/>
    <lineage>
        <taxon>Eukaryota</taxon>
        <taxon>Metazoa</taxon>
        <taxon>Ecdysozoa</taxon>
        <taxon>Arthropoda</taxon>
        <taxon>Chelicerata</taxon>
        <taxon>Merostomata</taxon>
        <taxon>Xiphosura</taxon>
        <taxon>Limulidae</taxon>
        <taxon>Limulus</taxon>
    </lineage>
</organism>
<dbReference type="RefSeq" id="XP_022251523.1">
    <property type="nucleotide sequence ID" value="XM_022395815.1"/>
</dbReference>
<feature type="compositionally biased region" description="Basic residues" evidence="1">
    <location>
        <begin position="244"/>
        <end position="255"/>
    </location>
</feature>
<name>A0ABM1BJV3_LIMPO</name>
<dbReference type="RefSeq" id="XP_022251524.1">
    <property type="nucleotide sequence ID" value="XM_022395816.1"/>
</dbReference>
<feature type="region of interest" description="Disordered" evidence="1">
    <location>
        <begin position="207"/>
        <end position="255"/>
    </location>
</feature>